<name>A0A511YZV5_9CELL</name>
<gene>
    <name evidence="2" type="ORF">AFE02nite_23900</name>
</gene>
<dbReference type="OrthoDB" id="157624at2"/>
<comment type="caution">
    <text evidence="2">The sequence shown here is derived from an EMBL/GenBank/DDBJ whole genome shotgun (WGS) entry which is preliminary data.</text>
</comment>
<proteinExistence type="predicted"/>
<dbReference type="RefSeq" id="WP_146819733.1">
    <property type="nucleotide sequence ID" value="NZ_BJYK01000009.1"/>
</dbReference>
<evidence type="ECO:0000313" key="2">
    <source>
        <dbReference type="EMBL" id="GEN80656.1"/>
    </source>
</evidence>
<dbReference type="Pfam" id="PF18930">
    <property type="entry name" value="DUF5679"/>
    <property type="match status" value="1"/>
</dbReference>
<organism evidence="2 3">
    <name type="scientific">Actinotalea fermentans</name>
    <dbReference type="NCBI Taxonomy" id="43671"/>
    <lineage>
        <taxon>Bacteria</taxon>
        <taxon>Bacillati</taxon>
        <taxon>Actinomycetota</taxon>
        <taxon>Actinomycetes</taxon>
        <taxon>Micrococcales</taxon>
        <taxon>Cellulomonadaceae</taxon>
        <taxon>Actinotalea</taxon>
    </lineage>
</organism>
<protein>
    <recommendedName>
        <fullName evidence="1">DUF5679 domain-containing protein</fullName>
    </recommendedName>
</protein>
<reference evidence="2 3" key="1">
    <citation type="submission" date="2019-07" db="EMBL/GenBank/DDBJ databases">
        <title>Whole genome shotgun sequence of Actinotalea fermentans NBRC 105374.</title>
        <authorList>
            <person name="Hosoyama A."/>
            <person name="Uohara A."/>
            <person name="Ohji S."/>
            <person name="Ichikawa N."/>
        </authorList>
    </citation>
    <scope>NUCLEOTIDE SEQUENCE [LARGE SCALE GENOMIC DNA]</scope>
    <source>
        <strain evidence="2 3">NBRC 105374</strain>
    </source>
</reference>
<evidence type="ECO:0000313" key="3">
    <source>
        <dbReference type="Proteomes" id="UP000321484"/>
    </source>
</evidence>
<dbReference type="EMBL" id="BJYK01000009">
    <property type="protein sequence ID" value="GEN80656.1"/>
    <property type="molecule type" value="Genomic_DNA"/>
</dbReference>
<dbReference type="Proteomes" id="UP000321484">
    <property type="component" value="Unassembled WGS sequence"/>
</dbReference>
<dbReference type="InterPro" id="IPR044044">
    <property type="entry name" value="DUF5679"/>
</dbReference>
<dbReference type="AlphaFoldDB" id="A0A511YZV5"/>
<sequence length="51" mass="5595">MAETYKGEFYCVKCKEKREAEGEVVVANGRKMAKGVCPVCGTKLNRILGKA</sequence>
<feature type="domain" description="DUF5679" evidence="1">
    <location>
        <begin position="10"/>
        <end position="47"/>
    </location>
</feature>
<keyword evidence="3" id="KW-1185">Reference proteome</keyword>
<accession>A0A511YZV5</accession>
<evidence type="ECO:0000259" key="1">
    <source>
        <dbReference type="Pfam" id="PF18930"/>
    </source>
</evidence>